<dbReference type="PANTHER" id="PTHR46875:SF3">
    <property type="entry name" value="CD40 MOLECULE, TNF RECEPTOR SUPERFAMILY MEMBER 5"/>
    <property type="match status" value="1"/>
</dbReference>
<gene>
    <name evidence="5" type="ORF">HF521_006213</name>
</gene>
<dbReference type="AlphaFoldDB" id="A0A8T0AXW0"/>
<dbReference type="EMBL" id="JABFDY010000016">
    <property type="protein sequence ID" value="KAF7696119.1"/>
    <property type="molecule type" value="Genomic_DNA"/>
</dbReference>
<feature type="transmembrane region" description="Helical" evidence="2">
    <location>
        <begin position="191"/>
        <end position="215"/>
    </location>
</feature>
<keyword evidence="6" id="KW-1185">Reference proteome</keyword>
<evidence type="ECO:0000256" key="1">
    <source>
        <dbReference type="SAM" id="MobiDB-lite"/>
    </source>
</evidence>
<dbReference type="GO" id="GO:0002768">
    <property type="term" value="P:immune response-regulating cell surface receptor signaling pathway"/>
    <property type="evidence" value="ECO:0007669"/>
    <property type="project" value="TreeGrafter"/>
</dbReference>
<sequence length="312" mass="34473">MLQTRRATMHLGSVFILLVVAVVAESCDSETHYIKDGKCCKMCEPGKMMKETVNCEDPLCLDCADGEYQENYTKESLCKRQPRCDSNLNLQTPVRSKTQRSLCVCKPNHHCSSQSCDSCVKNRVCKAGERVSKPASENNDVECTPCPNGTFSEAESAAICKPWTLCDSGFKEVVPGTSTSDRECEEQSQKLAIVIPLVLIALLLVVVGCLGFVYYRRGKTGSTSFVKMAHEICDNRNTPQPIEDIVHVEIEPEPELPAPNQPQEDTDEDILKNEEPLLPGISEKGQPVIQDNSKSLLLSEAETEPGSFQVRL</sequence>
<feature type="domain" description="TNFR-Cys" evidence="4">
    <location>
        <begin position="27"/>
        <end position="60"/>
    </location>
</feature>
<feature type="domain" description="TNFR-Cys" evidence="4">
    <location>
        <begin position="146"/>
        <end position="184"/>
    </location>
</feature>
<feature type="region of interest" description="Disordered" evidence="1">
    <location>
        <begin position="254"/>
        <end position="312"/>
    </location>
</feature>
<reference evidence="5" key="1">
    <citation type="submission" date="2020-08" db="EMBL/GenBank/DDBJ databases">
        <title>Chromosome-level assembly of Southern catfish (Silurus meridionalis) provides insights into visual adaptation to the nocturnal and benthic lifestyles.</title>
        <authorList>
            <person name="Zhang Y."/>
            <person name="Wang D."/>
            <person name="Peng Z."/>
        </authorList>
    </citation>
    <scope>NUCLEOTIDE SEQUENCE</scope>
    <source>
        <strain evidence="5">SWU-2019-XX</strain>
        <tissue evidence="5">Muscle</tissue>
    </source>
</reference>
<dbReference type="PANTHER" id="PTHR46875">
    <property type="entry name" value="TUMOR NECROSIS FACTOR RECEPTOR SUPERFAMILY MEMBER 5"/>
    <property type="match status" value="1"/>
</dbReference>
<dbReference type="SMART" id="SM01411">
    <property type="entry name" value="Ephrin_rec_like"/>
    <property type="match status" value="1"/>
</dbReference>
<dbReference type="OrthoDB" id="9932129at2759"/>
<keyword evidence="2" id="KW-1133">Transmembrane helix</keyword>
<evidence type="ECO:0000259" key="4">
    <source>
        <dbReference type="SMART" id="SM00208"/>
    </source>
</evidence>
<keyword evidence="3" id="KW-0732">Signal</keyword>
<feature type="domain" description="TNFR-Cys" evidence="4">
    <location>
        <begin position="105"/>
        <end position="143"/>
    </location>
</feature>
<feature type="signal peptide" evidence="3">
    <location>
        <begin position="1"/>
        <end position="24"/>
    </location>
</feature>
<evidence type="ECO:0000313" key="6">
    <source>
        <dbReference type="Proteomes" id="UP000606274"/>
    </source>
</evidence>
<protein>
    <recommendedName>
        <fullName evidence="4">TNFR-Cys domain-containing protein</fullName>
    </recommendedName>
</protein>
<feature type="chain" id="PRO_5035900121" description="TNFR-Cys domain-containing protein" evidence="3">
    <location>
        <begin position="25"/>
        <end position="312"/>
    </location>
</feature>
<dbReference type="GO" id="GO:0035631">
    <property type="term" value="C:CD40 receptor complex"/>
    <property type="evidence" value="ECO:0007669"/>
    <property type="project" value="TreeGrafter"/>
</dbReference>
<dbReference type="Pfam" id="PF00020">
    <property type="entry name" value="TNFR_c6"/>
    <property type="match status" value="1"/>
</dbReference>
<keyword evidence="2" id="KW-0472">Membrane</keyword>
<dbReference type="InterPro" id="IPR001368">
    <property type="entry name" value="TNFR/NGFR_Cys_rich_reg"/>
</dbReference>
<name>A0A8T0AXW0_SILME</name>
<dbReference type="GO" id="GO:0009897">
    <property type="term" value="C:external side of plasma membrane"/>
    <property type="evidence" value="ECO:0007669"/>
    <property type="project" value="TreeGrafter"/>
</dbReference>
<proteinExistence type="predicted"/>
<evidence type="ECO:0000313" key="5">
    <source>
        <dbReference type="EMBL" id="KAF7696119.1"/>
    </source>
</evidence>
<evidence type="ECO:0000256" key="3">
    <source>
        <dbReference type="SAM" id="SignalP"/>
    </source>
</evidence>
<keyword evidence="2" id="KW-0812">Transmembrane</keyword>
<evidence type="ECO:0000256" key="2">
    <source>
        <dbReference type="SAM" id="Phobius"/>
    </source>
</evidence>
<organism evidence="5 6">
    <name type="scientific">Silurus meridionalis</name>
    <name type="common">Southern catfish</name>
    <name type="synonym">Silurus soldatovi meridionalis</name>
    <dbReference type="NCBI Taxonomy" id="175797"/>
    <lineage>
        <taxon>Eukaryota</taxon>
        <taxon>Metazoa</taxon>
        <taxon>Chordata</taxon>
        <taxon>Craniata</taxon>
        <taxon>Vertebrata</taxon>
        <taxon>Euteleostomi</taxon>
        <taxon>Actinopterygii</taxon>
        <taxon>Neopterygii</taxon>
        <taxon>Teleostei</taxon>
        <taxon>Ostariophysi</taxon>
        <taxon>Siluriformes</taxon>
        <taxon>Siluridae</taxon>
        <taxon>Silurus</taxon>
    </lineage>
</organism>
<dbReference type="InterPro" id="IPR052135">
    <property type="entry name" value="TNFRSF5"/>
</dbReference>
<comment type="caution">
    <text evidence="5">The sequence shown here is derived from an EMBL/GenBank/DDBJ whole genome shotgun (WGS) entry which is preliminary data.</text>
</comment>
<accession>A0A8T0AXW0</accession>
<dbReference type="Gene3D" id="2.10.50.10">
    <property type="entry name" value="Tumor Necrosis Factor Receptor, subunit A, domain 2"/>
    <property type="match status" value="3"/>
</dbReference>
<dbReference type="SUPFAM" id="SSF57586">
    <property type="entry name" value="TNF receptor-like"/>
    <property type="match status" value="2"/>
</dbReference>
<dbReference type="SMART" id="SM00208">
    <property type="entry name" value="TNFR"/>
    <property type="match status" value="3"/>
</dbReference>
<dbReference type="Proteomes" id="UP000606274">
    <property type="component" value="Unassembled WGS sequence"/>
</dbReference>